<organism evidence="25 26">
    <name type="scientific">Xylaria arbuscula</name>
    <dbReference type="NCBI Taxonomy" id="114810"/>
    <lineage>
        <taxon>Eukaryota</taxon>
        <taxon>Fungi</taxon>
        <taxon>Dikarya</taxon>
        <taxon>Ascomycota</taxon>
        <taxon>Pezizomycotina</taxon>
        <taxon>Sordariomycetes</taxon>
        <taxon>Xylariomycetidae</taxon>
        <taxon>Xylariales</taxon>
        <taxon>Xylariaceae</taxon>
        <taxon>Xylaria</taxon>
    </lineage>
</organism>
<protein>
    <recommendedName>
        <fullName evidence="9">Autophagy-related protein 27</fullName>
        <ecNumber evidence="8">1.3.3.3</ecNumber>
    </recommendedName>
</protein>
<keyword evidence="13" id="KW-0560">Oxidoreductase</keyword>
<feature type="region of interest" description="Disordered" evidence="21">
    <location>
        <begin position="640"/>
        <end position="694"/>
    </location>
</feature>
<dbReference type="PROSITE" id="PS51914">
    <property type="entry name" value="MRH"/>
    <property type="match status" value="1"/>
</dbReference>
<dbReference type="Gene3D" id="2.70.130.10">
    <property type="entry name" value="Mannose-6-phosphate receptor binding domain"/>
    <property type="match status" value="1"/>
</dbReference>
<evidence type="ECO:0000256" key="21">
    <source>
        <dbReference type="SAM" id="MobiDB-lite"/>
    </source>
</evidence>
<evidence type="ECO:0000313" key="26">
    <source>
        <dbReference type="Proteomes" id="UP001148614"/>
    </source>
</evidence>
<keyword evidence="10 22" id="KW-0812">Transmembrane</keyword>
<evidence type="ECO:0000313" key="25">
    <source>
        <dbReference type="EMBL" id="KAJ3572720.1"/>
    </source>
</evidence>
<evidence type="ECO:0000256" key="15">
    <source>
        <dbReference type="ARBA" id="ARBA00023034"/>
    </source>
</evidence>
<evidence type="ECO:0000256" key="1">
    <source>
        <dbReference type="ARBA" id="ARBA00004304"/>
    </source>
</evidence>
<evidence type="ECO:0000256" key="9">
    <source>
        <dbReference type="ARBA" id="ARBA00013776"/>
    </source>
</evidence>
<feature type="compositionally biased region" description="Acidic residues" evidence="21">
    <location>
        <begin position="201"/>
        <end position="215"/>
    </location>
</feature>
<evidence type="ECO:0000256" key="6">
    <source>
        <dbReference type="ARBA" id="ARBA00010644"/>
    </source>
</evidence>
<dbReference type="InterPro" id="IPR018939">
    <property type="entry name" value="Autophagy-rel_prot_27"/>
</dbReference>
<keyword evidence="12 22" id="KW-1133">Transmembrane helix</keyword>
<comment type="similarity">
    <text evidence="5">Belongs to the ATG27 family.</text>
</comment>
<evidence type="ECO:0000256" key="23">
    <source>
        <dbReference type="SAM" id="SignalP"/>
    </source>
</evidence>
<dbReference type="GO" id="GO:0031966">
    <property type="term" value="C:mitochondrial membrane"/>
    <property type="evidence" value="ECO:0007669"/>
    <property type="project" value="UniProtKB-SubCell"/>
</dbReference>
<proteinExistence type="inferred from homology"/>
<comment type="caution">
    <text evidence="25">The sequence shown here is derived from an EMBL/GenBank/DDBJ whole genome shotgun (WGS) entry which is preliminary data.</text>
</comment>
<keyword evidence="14" id="KW-0072">Autophagy</keyword>
<dbReference type="InterPro" id="IPR036406">
    <property type="entry name" value="Coprogen_oxidase_aer_sf"/>
</dbReference>
<evidence type="ECO:0000256" key="2">
    <source>
        <dbReference type="ARBA" id="ARBA00004358"/>
    </source>
</evidence>
<dbReference type="InterPro" id="IPR009011">
    <property type="entry name" value="Man6P_isomerase_rcpt-bd_dom_sf"/>
</dbReference>
<keyword evidence="16" id="KW-0496">Mitochondrion</keyword>
<dbReference type="GO" id="GO:0030659">
    <property type="term" value="C:cytoplasmic vesicle membrane"/>
    <property type="evidence" value="ECO:0007669"/>
    <property type="project" value="UniProtKB-SubCell"/>
</dbReference>
<feature type="transmembrane region" description="Helical" evidence="22">
    <location>
        <begin position="452"/>
        <end position="470"/>
    </location>
</feature>
<evidence type="ECO:0000256" key="12">
    <source>
        <dbReference type="ARBA" id="ARBA00022989"/>
    </source>
</evidence>
<dbReference type="InterPro" id="IPR044865">
    <property type="entry name" value="MRH_dom"/>
</dbReference>
<evidence type="ECO:0000259" key="24">
    <source>
        <dbReference type="PROSITE" id="PS51914"/>
    </source>
</evidence>
<dbReference type="Proteomes" id="UP001148614">
    <property type="component" value="Unassembled WGS sequence"/>
</dbReference>
<evidence type="ECO:0000256" key="22">
    <source>
        <dbReference type="SAM" id="Phobius"/>
    </source>
</evidence>
<feature type="signal peptide" evidence="23">
    <location>
        <begin position="1"/>
        <end position="26"/>
    </location>
</feature>
<evidence type="ECO:0000256" key="18">
    <source>
        <dbReference type="ARBA" id="ARBA00023157"/>
    </source>
</evidence>
<feature type="compositionally biased region" description="Low complexity" evidence="21">
    <location>
        <begin position="642"/>
        <end position="694"/>
    </location>
</feature>
<dbReference type="PROSITE" id="PS51257">
    <property type="entry name" value="PROKAR_LIPOPROTEIN"/>
    <property type="match status" value="1"/>
</dbReference>
<evidence type="ECO:0000256" key="10">
    <source>
        <dbReference type="ARBA" id="ARBA00022692"/>
    </source>
</evidence>
<comment type="subunit">
    <text evidence="7">Homodimer.</text>
</comment>
<comment type="pathway">
    <text evidence="4">Porphyrin-containing compound metabolism; protoporphyrin-IX biosynthesis; protoporphyrinogen-IX from coproporphyrinogen-III (O2 route): step 1/1.</text>
</comment>
<accession>A0A9W8NFC7</accession>
<name>A0A9W8NFC7_9PEZI</name>
<evidence type="ECO:0000256" key="5">
    <source>
        <dbReference type="ARBA" id="ARBA00005363"/>
    </source>
</evidence>
<dbReference type="PANTHER" id="PTHR10755">
    <property type="entry name" value="COPROPORPHYRINOGEN III OXIDASE, MITOCHONDRIAL"/>
    <property type="match status" value="1"/>
</dbReference>
<dbReference type="VEuPathDB" id="FungiDB:F4678DRAFT_459680"/>
<comment type="subcellular location">
    <subcellularLocation>
        <location evidence="2">Cytoplasmic vesicle membrane</location>
        <topology evidence="2">Single-pass type I membrane protein</topology>
    </subcellularLocation>
    <subcellularLocation>
        <location evidence="3">Golgi apparatus membrane</location>
        <topology evidence="3">Single-pass type I membrane protein</topology>
    </subcellularLocation>
    <subcellularLocation>
        <location evidence="1">Mitochondrion membrane</location>
        <topology evidence="1">Single-pass membrane protein</topology>
    </subcellularLocation>
</comment>
<dbReference type="Gene3D" id="3.40.1500.10">
    <property type="entry name" value="Coproporphyrinogen III oxidase, aerobic"/>
    <property type="match status" value="1"/>
</dbReference>
<keyword evidence="15" id="KW-0333">Golgi apparatus</keyword>
<dbReference type="GO" id="GO:0004109">
    <property type="term" value="F:coproporphyrinogen oxidase activity"/>
    <property type="evidence" value="ECO:0007669"/>
    <property type="project" value="UniProtKB-EC"/>
</dbReference>
<dbReference type="VEuPathDB" id="FungiDB:F4678DRAFT_427072"/>
<evidence type="ECO:0000256" key="7">
    <source>
        <dbReference type="ARBA" id="ARBA00011738"/>
    </source>
</evidence>
<feature type="region of interest" description="Disordered" evidence="21">
    <location>
        <begin position="177"/>
        <end position="225"/>
    </location>
</feature>
<dbReference type="SUPFAM" id="SSF102886">
    <property type="entry name" value="Coproporphyrinogen III oxidase"/>
    <property type="match status" value="1"/>
</dbReference>
<feature type="chain" id="PRO_5040943334" description="Autophagy-related protein 27" evidence="23">
    <location>
        <begin position="27"/>
        <end position="694"/>
    </location>
</feature>
<dbReference type="EMBL" id="JANPWZ010000741">
    <property type="protein sequence ID" value="KAJ3572720.1"/>
    <property type="molecule type" value="Genomic_DNA"/>
</dbReference>
<evidence type="ECO:0000256" key="11">
    <source>
        <dbReference type="ARBA" id="ARBA00022729"/>
    </source>
</evidence>
<keyword evidence="11 23" id="KW-0732">Signal</keyword>
<evidence type="ECO:0000256" key="13">
    <source>
        <dbReference type="ARBA" id="ARBA00023002"/>
    </source>
</evidence>
<evidence type="ECO:0000256" key="4">
    <source>
        <dbReference type="ARBA" id="ARBA00005168"/>
    </source>
</evidence>
<feature type="transmembrane region" description="Helical" evidence="22">
    <location>
        <begin position="298"/>
        <end position="320"/>
    </location>
</feature>
<dbReference type="PANTHER" id="PTHR10755:SF0">
    <property type="entry name" value="OXYGEN-DEPENDENT COPROPORPHYRINOGEN-III OXIDASE, MITOCHONDRIAL"/>
    <property type="match status" value="1"/>
</dbReference>
<evidence type="ECO:0000256" key="14">
    <source>
        <dbReference type="ARBA" id="ARBA00023006"/>
    </source>
</evidence>
<feature type="domain" description="MRH" evidence="24">
    <location>
        <begin position="28"/>
        <end position="263"/>
    </location>
</feature>
<evidence type="ECO:0000256" key="8">
    <source>
        <dbReference type="ARBA" id="ARBA00012869"/>
    </source>
</evidence>
<feature type="compositionally biased region" description="Basic and acidic residues" evidence="21">
    <location>
        <begin position="177"/>
        <end position="200"/>
    </location>
</feature>
<dbReference type="GO" id="GO:0006782">
    <property type="term" value="P:protoporphyrinogen IX biosynthetic process"/>
    <property type="evidence" value="ECO:0007669"/>
    <property type="project" value="TreeGrafter"/>
</dbReference>
<dbReference type="InterPro" id="IPR001260">
    <property type="entry name" value="Coprogen_oxidase_aer"/>
</dbReference>
<comment type="similarity">
    <text evidence="6">Belongs to the aerobic coproporphyrinogen-III oxidase family.</text>
</comment>
<keyword evidence="18" id="KW-1015">Disulfide bond</keyword>
<evidence type="ECO:0000256" key="20">
    <source>
        <dbReference type="ARBA" id="ARBA00023329"/>
    </source>
</evidence>
<keyword evidence="26" id="KW-1185">Reference proteome</keyword>
<dbReference type="PRINTS" id="PR00073">
    <property type="entry name" value="COPRGNOXDASE"/>
</dbReference>
<keyword evidence="19" id="KW-0627">Porphyrin biosynthesis</keyword>
<keyword evidence="20" id="KW-0968">Cytoplasmic vesicle</keyword>
<evidence type="ECO:0000256" key="3">
    <source>
        <dbReference type="ARBA" id="ARBA00004614"/>
    </source>
</evidence>
<dbReference type="GO" id="GO:0000139">
    <property type="term" value="C:Golgi membrane"/>
    <property type="evidence" value="ECO:0007669"/>
    <property type="project" value="UniProtKB-SubCell"/>
</dbReference>
<sequence length="694" mass="75514">MKFSTIPYADAALMLSLLLAPLPTTAMFSCEKVVSDGQAFNLKALGGPHSIVTSQSNGNHLINTTYTVDICAPLKKKGKTPKGEACPNGARVCAIKHFIKDEIDEVLEAIPLAGDLRHHGGYDLDSKVSRLSKIDPDSGKEGLRVLLSGGFALPENHVKRKQHTVIDFICNKDLDGTEGEHDTEDKYEPSQETVKARAEDGGDEGDGGEDNDGEEGTPAKEIQLGLDKNPSLRFDRYGPSDDNTDTDVDVLHLTWSSKYVCESKADDGKGEDGDKGGDKDGDGDGDGEVKKPSSHWGFFTWIVVLVFFGTAAYLIFGSWLNYTRYGARGWDLLPHGDTIRDIPYLMKDWARRVLNTGRWAWRSSNPQSITAGSDDNGLVGSVYMHGESSKKLFLALGSGSRIAQEGQGGLTGHVQWSNPVQPTFAQPWEASQTAGTVAQAGNNQTSRQTQNLLIAAIGAVCLSGAAYNMAVQNPTKFDARSLAELDERNKRENGITDESPMRLRMESFIREQQKEIVYALEQVDGMRFREDTWTRPNGGGGLSCVLQEGNVFEKAGVNISVVYGTLPKPAIAKMRENHKSVAAEVDNLDFYALGLSLVLHPRNPMAPTVHLNYRYFETMRPDGTSQAWWFGGGSDLTPSYLTTRTTTRGSRSGATNTSPTSTAASRAASAASSSTTWTTRWPTRRTPSPSSRTA</sequence>
<evidence type="ECO:0000256" key="19">
    <source>
        <dbReference type="ARBA" id="ARBA00023244"/>
    </source>
</evidence>
<reference evidence="25" key="1">
    <citation type="submission" date="2022-07" db="EMBL/GenBank/DDBJ databases">
        <title>Genome Sequence of Xylaria arbuscula.</title>
        <authorList>
            <person name="Buettner E."/>
        </authorList>
    </citation>
    <scope>NUCLEOTIDE SEQUENCE</scope>
    <source>
        <strain evidence="25">VT107</strain>
    </source>
</reference>
<evidence type="ECO:0000256" key="17">
    <source>
        <dbReference type="ARBA" id="ARBA00023136"/>
    </source>
</evidence>
<gene>
    <name evidence="25" type="ORF">NPX13_g4950</name>
</gene>
<dbReference type="Pfam" id="PF09451">
    <property type="entry name" value="ATG27"/>
    <property type="match status" value="1"/>
</dbReference>
<dbReference type="Pfam" id="PF01218">
    <property type="entry name" value="Coprogen_oxidas"/>
    <property type="match status" value="1"/>
</dbReference>
<dbReference type="EC" id="1.3.3.3" evidence="8"/>
<keyword evidence="17 22" id="KW-0472">Membrane</keyword>
<evidence type="ECO:0000256" key="16">
    <source>
        <dbReference type="ARBA" id="ARBA00023128"/>
    </source>
</evidence>
<dbReference type="GO" id="GO:0006914">
    <property type="term" value="P:autophagy"/>
    <property type="evidence" value="ECO:0007669"/>
    <property type="project" value="UniProtKB-KW"/>
</dbReference>
<feature type="region of interest" description="Disordered" evidence="21">
    <location>
        <begin position="264"/>
        <end position="289"/>
    </location>
</feature>
<dbReference type="AlphaFoldDB" id="A0A9W8NFC7"/>